<name>A0A975S4M3_9MICC</name>
<dbReference type="AlphaFoldDB" id="A0A975S4M3"/>
<dbReference type="KEGG" id="asun:KG104_12520"/>
<feature type="compositionally biased region" description="Polar residues" evidence="1">
    <location>
        <begin position="148"/>
        <end position="157"/>
    </location>
</feature>
<evidence type="ECO:0000256" key="1">
    <source>
        <dbReference type="SAM" id="MobiDB-lite"/>
    </source>
</evidence>
<gene>
    <name evidence="3" type="ORF">KG104_12520</name>
</gene>
<feature type="compositionally biased region" description="Pro residues" evidence="1">
    <location>
        <begin position="110"/>
        <end position="122"/>
    </location>
</feature>
<evidence type="ECO:0000256" key="2">
    <source>
        <dbReference type="SAM" id="Phobius"/>
    </source>
</evidence>
<feature type="transmembrane region" description="Helical" evidence="2">
    <location>
        <begin position="20"/>
        <end position="38"/>
    </location>
</feature>
<organism evidence="3 4">
    <name type="scientific">Arthrobacter sunyaminii</name>
    <dbReference type="NCBI Taxonomy" id="2816859"/>
    <lineage>
        <taxon>Bacteria</taxon>
        <taxon>Bacillati</taxon>
        <taxon>Actinomycetota</taxon>
        <taxon>Actinomycetes</taxon>
        <taxon>Micrococcales</taxon>
        <taxon>Micrococcaceae</taxon>
        <taxon>Arthrobacter</taxon>
    </lineage>
</organism>
<keyword evidence="2" id="KW-1133">Transmembrane helix</keyword>
<evidence type="ECO:0000313" key="3">
    <source>
        <dbReference type="EMBL" id="QWQ35308.1"/>
    </source>
</evidence>
<dbReference type="RefSeq" id="WP_207348045.1">
    <property type="nucleotide sequence ID" value="NZ_CP076456.1"/>
</dbReference>
<keyword evidence="4" id="KW-1185">Reference proteome</keyword>
<protein>
    <submittedName>
        <fullName evidence="3">Uncharacterized protein</fullName>
    </submittedName>
</protein>
<evidence type="ECO:0000313" key="4">
    <source>
        <dbReference type="Proteomes" id="UP000680588"/>
    </source>
</evidence>
<sequence>MDDETKPKANTPWYRRGTSLILTVGALAAAAASVVGLWDRFKPGDTKDVATVEVTEEGRSLALRDFMTENLGDYVTLVRDSEGAAAHHVRINGAAEASLAVVPSLPPTPAVPGISPVPPEPAVPTGSSDTGTGGSSGPSESATESTDPENPSTSPPGTVTDVVLENTARDVGGILFNDPGYFEPSDMKIFLQAAPAQDAPPADPAAQEFFEDAVAQTSSEDAAPQIIEALNVVEGTYDASPEPRGWVIPVNLSFEKLSGEKLSLTWSLEGIDVPQSWSGDKLAYRVQAKTDQASSSTEEIWVPDLMVPGTYQLNVKLVKETDRDFVVAEDSSGLLNQ</sequence>
<keyword evidence="2" id="KW-0472">Membrane</keyword>
<dbReference type="EMBL" id="CP076456">
    <property type="protein sequence ID" value="QWQ35308.1"/>
    <property type="molecule type" value="Genomic_DNA"/>
</dbReference>
<proteinExistence type="predicted"/>
<keyword evidence="2" id="KW-0812">Transmembrane</keyword>
<reference evidence="3" key="1">
    <citation type="submission" date="2021-06" db="EMBL/GenBank/DDBJ databases">
        <title>Novel species in genus Arthrobacter.</title>
        <authorList>
            <person name="Zhang G."/>
        </authorList>
    </citation>
    <scope>NUCLEOTIDE SEQUENCE</scope>
    <source>
        <strain evidence="3">Zg-ZUI122</strain>
    </source>
</reference>
<dbReference type="Proteomes" id="UP000680588">
    <property type="component" value="Chromosome"/>
</dbReference>
<feature type="region of interest" description="Disordered" evidence="1">
    <location>
        <begin position="110"/>
        <end position="160"/>
    </location>
</feature>
<accession>A0A975S4M3</accession>